<protein>
    <submittedName>
        <fullName evidence="1">Uncharacterized protein</fullName>
    </submittedName>
</protein>
<comment type="caution">
    <text evidence="1">The sequence shown here is derived from an EMBL/GenBank/DDBJ whole genome shotgun (WGS) entry which is preliminary data.</text>
</comment>
<organism evidence="1 2">
    <name type="scientific">Paramecium pentaurelia</name>
    <dbReference type="NCBI Taxonomy" id="43138"/>
    <lineage>
        <taxon>Eukaryota</taxon>
        <taxon>Sar</taxon>
        <taxon>Alveolata</taxon>
        <taxon>Ciliophora</taxon>
        <taxon>Intramacronucleata</taxon>
        <taxon>Oligohymenophorea</taxon>
        <taxon>Peniculida</taxon>
        <taxon>Parameciidae</taxon>
        <taxon>Paramecium</taxon>
    </lineage>
</organism>
<sequence length="43" mass="4919">MTIQFQFLLSCLEIPQKNRVICTLRDAIVVPSGEKLTEQTEPQ</sequence>
<proteinExistence type="predicted"/>
<accession>A0A8S1YIS3</accession>
<dbReference type="EMBL" id="CAJJDO010000197">
    <property type="protein sequence ID" value="CAD8214135.1"/>
    <property type="molecule type" value="Genomic_DNA"/>
</dbReference>
<name>A0A8S1YIS3_9CILI</name>
<reference evidence="1" key="1">
    <citation type="submission" date="2021-01" db="EMBL/GenBank/DDBJ databases">
        <authorList>
            <consortium name="Genoscope - CEA"/>
            <person name="William W."/>
        </authorList>
    </citation>
    <scope>NUCLEOTIDE SEQUENCE</scope>
</reference>
<evidence type="ECO:0000313" key="1">
    <source>
        <dbReference type="EMBL" id="CAD8214135.1"/>
    </source>
</evidence>
<dbReference type="Proteomes" id="UP000689195">
    <property type="component" value="Unassembled WGS sequence"/>
</dbReference>
<gene>
    <name evidence="1" type="ORF">PPENT_87.1.T1970010</name>
</gene>
<keyword evidence="2" id="KW-1185">Reference proteome</keyword>
<dbReference type="AlphaFoldDB" id="A0A8S1YIS3"/>
<evidence type="ECO:0000313" key="2">
    <source>
        <dbReference type="Proteomes" id="UP000689195"/>
    </source>
</evidence>